<dbReference type="PROSITE" id="PS50931">
    <property type="entry name" value="HTH_LYSR"/>
    <property type="match status" value="1"/>
</dbReference>
<gene>
    <name evidence="5" type="ORF">KY084_15650</name>
</gene>
<dbReference type="InterPro" id="IPR005119">
    <property type="entry name" value="LysR_subst-bd"/>
</dbReference>
<accession>A0ABS6XQ34</accession>
<dbReference type="PANTHER" id="PTHR30419:SF30">
    <property type="entry name" value="LYSR FAMILY TRANSCRIPTIONAL REGULATOR"/>
    <property type="match status" value="1"/>
</dbReference>
<reference evidence="5 6" key="1">
    <citation type="submission" date="2021-07" db="EMBL/GenBank/DDBJ databases">
        <title>Stakelama flava sp. nov., a novel endophytic bacterium isolated from branch of Kandelia candel.</title>
        <authorList>
            <person name="Tuo L."/>
        </authorList>
    </citation>
    <scope>NUCLEOTIDE SEQUENCE [LARGE SCALE GENOMIC DNA]</scope>
    <source>
        <strain evidence="5 6">CBK3Z-3</strain>
    </source>
</reference>
<keyword evidence="2" id="KW-0238">DNA-binding</keyword>
<proteinExistence type="predicted"/>
<keyword evidence="1" id="KW-0805">Transcription regulation</keyword>
<sequence>MSALDRFARNLDWNLLKYFTQIARQGGIGAAATSLNLSQPSVSAALRKLEDHVGAQLVIRSPRGIQLTAVGEAFAEVCEQILARIDEMPTTARELTGAVGGSVLVKTISHVASASLDAGLLAFRAEYPNVELMVETAPWEDISQGLLEGNLAIGVGFDDIQHPALQRTVLTYENIQIYCAKSHPLASRIVEDPADLSDEAFVAYSAGEPAALRAFRERHDLGGRVVGFANTVHDAAWLIGLGVGIGMLPEPAADALGTDIVPILGRSMIPRLAINLFWRSDLQDRASQLLVEAIIAEIDARTPQ</sequence>
<keyword evidence="3" id="KW-0804">Transcription</keyword>
<dbReference type="CDD" id="cd05466">
    <property type="entry name" value="PBP2_LTTR_substrate"/>
    <property type="match status" value="1"/>
</dbReference>
<dbReference type="InterPro" id="IPR000847">
    <property type="entry name" value="LysR_HTH_N"/>
</dbReference>
<evidence type="ECO:0000256" key="2">
    <source>
        <dbReference type="ARBA" id="ARBA00023125"/>
    </source>
</evidence>
<evidence type="ECO:0000259" key="4">
    <source>
        <dbReference type="PROSITE" id="PS50931"/>
    </source>
</evidence>
<feature type="domain" description="HTH lysR-type" evidence="4">
    <location>
        <begin position="11"/>
        <end position="68"/>
    </location>
</feature>
<dbReference type="Pfam" id="PF03466">
    <property type="entry name" value="LysR_substrate"/>
    <property type="match status" value="1"/>
</dbReference>
<evidence type="ECO:0000256" key="3">
    <source>
        <dbReference type="ARBA" id="ARBA00023163"/>
    </source>
</evidence>
<protein>
    <submittedName>
        <fullName evidence="5">LysR family transcriptional regulator</fullName>
    </submittedName>
</protein>
<keyword evidence="6" id="KW-1185">Reference proteome</keyword>
<dbReference type="InterPro" id="IPR050950">
    <property type="entry name" value="HTH-type_LysR_regulators"/>
</dbReference>
<dbReference type="RefSeq" id="WP_219239414.1">
    <property type="nucleotide sequence ID" value="NZ_JAHWZX010000023.1"/>
</dbReference>
<dbReference type="Pfam" id="PF00126">
    <property type="entry name" value="HTH_1"/>
    <property type="match status" value="1"/>
</dbReference>
<evidence type="ECO:0000313" key="5">
    <source>
        <dbReference type="EMBL" id="MBW4332291.1"/>
    </source>
</evidence>
<dbReference type="Proteomes" id="UP001197214">
    <property type="component" value="Unassembled WGS sequence"/>
</dbReference>
<evidence type="ECO:0000256" key="1">
    <source>
        <dbReference type="ARBA" id="ARBA00023015"/>
    </source>
</evidence>
<organism evidence="5 6">
    <name type="scientific">Stakelama flava</name>
    <dbReference type="NCBI Taxonomy" id="2860338"/>
    <lineage>
        <taxon>Bacteria</taxon>
        <taxon>Pseudomonadati</taxon>
        <taxon>Pseudomonadota</taxon>
        <taxon>Alphaproteobacteria</taxon>
        <taxon>Sphingomonadales</taxon>
        <taxon>Sphingomonadaceae</taxon>
        <taxon>Stakelama</taxon>
    </lineage>
</organism>
<dbReference type="PANTHER" id="PTHR30419">
    <property type="entry name" value="HTH-TYPE TRANSCRIPTIONAL REGULATOR YBHD"/>
    <property type="match status" value="1"/>
</dbReference>
<comment type="caution">
    <text evidence="5">The sequence shown here is derived from an EMBL/GenBank/DDBJ whole genome shotgun (WGS) entry which is preliminary data.</text>
</comment>
<evidence type="ECO:0000313" key="6">
    <source>
        <dbReference type="Proteomes" id="UP001197214"/>
    </source>
</evidence>
<name>A0ABS6XQ34_9SPHN</name>
<dbReference type="EMBL" id="JAHWZX010000023">
    <property type="protein sequence ID" value="MBW4332291.1"/>
    <property type="molecule type" value="Genomic_DNA"/>
</dbReference>